<organism evidence="1 2">
    <name type="scientific">Shouchella lehensis G1</name>
    <dbReference type="NCBI Taxonomy" id="1246626"/>
    <lineage>
        <taxon>Bacteria</taxon>
        <taxon>Bacillati</taxon>
        <taxon>Bacillota</taxon>
        <taxon>Bacilli</taxon>
        <taxon>Bacillales</taxon>
        <taxon>Bacillaceae</taxon>
        <taxon>Shouchella</taxon>
    </lineage>
</organism>
<evidence type="ECO:0000313" key="1">
    <source>
        <dbReference type="EMBL" id="AIC95421.1"/>
    </source>
</evidence>
<dbReference type="STRING" id="1246626.BleG1_2857"/>
<dbReference type="EMBL" id="CP003923">
    <property type="protein sequence ID" value="AIC95421.1"/>
    <property type="molecule type" value="Genomic_DNA"/>
</dbReference>
<sequence length="196" mass="23309">MNKRDMAILKDLKKFRIMKRDQIIKLHFPNLKERINACNRVLNRLRRDGLIKAIKDGNQYSYVHSEVQLRQGSAKANHFLEICNVYCQMCDVEIPKVFEVEPKLNSKGTVEPDVFCIWRKAPFYIEVQRTLYSDKVFKQKVQRYEDYYDSREWQSASWQPKGRDPIFPHVWVIGEGKYNTNGVPFKMMQTRDAVLN</sequence>
<proteinExistence type="predicted"/>
<dbReference type="KEGG" id="ble:BleG1_2857"/>
<dbReference type="HOGENOM" id="CLU_120344_0_0_9"/>
<gene>
    <name evidence="1" type="ORF">BleG1_2857</name>
</gene>
<dbReference type="InterPro" id="IPR025855">
    <property type="entry name" value="Replic_Relax"/>
</dbReference>
<dbReference type="RefSeq" id="WP_038485950.1">
    <property type="nucleotide sequence ID" value="NZ_CP003923.1"/>
</dbReference>
<evidence type="ECO:0008006" key="3">
    <source>
        <dbReference type="Google" id="ProtNLM"/>
    </source>
</evidence>
<dbReference type="Proteomes" id="UP000027142">
    <property type="component" value="Chromosome"/>
</dbReference>
<keyword evidence="2" id="KW-1185">Reference proteome</keyword>
<dbReference type="Pfam" id="PF13814">
    <property type="entry name" value="Replic_Relax"/>
    <property type="match status" value="1"/>
</dbReference>
<protein>
    <recommendedName>
        <fullName evidence="3">Replication-relaxation</fullName>
    </recommendedName>
</protein>
<accession>A0A060LVY9</accession>
<reference evidence="1 2" key="1">
    <citation type="journal article" date="2014" name="Gene">
        <title>A comparative genomic analysis of the alkalitolerant soil bacterium Bacillus lehensis G1.</title>
        <authorList>
            <person name="Noor Y.M."/>
            <person name="Samsulrizal N.H."/>
            <person name="Jema'on N.A."/>
            <person name="Low K.O."/>
            <person name="Ramli A.N."/>
            <person name="Alias N.I."/>
            <person name="Damis S.I."/>
            <person name="Fuzi S.F."/>
            <person name="Isa M.N."/>
            <person name="Murad A.M."/>
            <person name="Raih M.F."/>
            <person name="Bakar F.D."/>
            <person name="Najimudin N."/>
            <person name="Mahadi N.M."/>
            <person name="Illias R.M."/>
        </authorList>
    </citation>
    <scope>NUCLEOTIDE SEQUENCE [LARGE SCALE GENOMIC DNA]</scope>
    <source>
        <strain evidence="1 2">G1</strain>
    </source>
</reference>
<dbReference type="AlphaFoldDB" id="A0A060LVY9"/>
<evidence type="ECO:0000313" key="2">
    <source>
        <dbReference type="Proteomes" id="UP000027142"/>
    </source>
</evidence>
<dbReference type="PATRIC" id="fig|1246626.3.peg.2847"/>
<name>A0A060LVY9_9BACI</name>
<dbReference type="eggNOG" id="ENOG5031VRT">
    <property type="taxonomic scope" value="Bacteria"/>
</dbReference>
<dbReference type="OrthoDB" id="2903198at2"/>